<keyword evidence="3" id="KW-1185">Reference proteome</keyword>
<evidence type="ECO:0000313" key="3">
    <source>
        <dbReference type="Proteomes" id="UP001215598"/>
    </source>
</evidence>
<gene>
    <name evidence="2" type="ORF">B0H16DRAFT_1482197</name>
    <name evidence="1" type="ORF">B0H16DRAFT_1487414</name>
</gene>
<dbReference type="EMBL" id="JARKIB010000468">
    <property type="protein sequence ID" value="KAJ7705724.1"/>
    <property type="molecule type" value="Genomic_DNA"/>
</dbReference>
<dbReference type="EMBL" id="JARKIB010000968">
    <property type="protein sequence ID" value="KAJ7688212.1"/>
    <property type="molecule type" value="Genomic_DNA"/>
</dbReference>
<dbReference type="AlphaFoldDB" id="A0AAD7GHH1"/>
<dbReference type="Proteomes" id="UP001215598">
    <property type="component" value="Unassembled WGS sequence"/>
</dbReference>
<sequence length="200" mass="21840">MSVQVKVRQIRDKGRKVAIDDSHGRRIATLHSGGTANGHTINSALAPAVLPSSTVPTDLAAFQPFYQTPQTPLYLGIFVRRQTAISGDSLDLSGGQFSGNGEDAKDCDRRDMAGGEILNIRDLNLARVVLNIQVVRFEVSDARVYEVCQFMYSHRYQSLDSVAPPGLPGDKILVKKIKCSPQDGLRRAFAIGVGLKEQFI</sequence>
<evidence type="ECO:0000313" key="2">
    <source>
        <dbReference type="EMBL" id="KAJ7705724.1"/>
    </source>
</evidence>
<organism evidence="1 3">
    <name type="scientific">Mycena metata</name>
    <dbReference type="NCBI Taxonomy" id="1033252"/>
    <lineage>
        <taxon>Eukaryota</taxon>
        <taxon>Fungi</taxon>
        <taxon>Dikarya</taxon>
        <taxon>Basidiomycota</taxon>
        <taxon>Agaricomycotina</taxon>
        <taxon>Agaricomycetes</taxon>
        <taxon>Agaricomycetidae</taxon>
        <taxon>Agaricales</taxon>
        <taxon>Marasmiineae</taxon>
        <taxon>Mycenaceae</taxon>
        <taxon>Mycena</taxon>
    </lineage>
</organism>
<proteinExistence type="predicted"/>
<protein>
    <submittedName>
        <fullName evidence="1">Uncharacterized protein</fullName>
    </submittedName>
</protein>
<accession>A0AAD7GHH1</accession>
<reference evidence="1" key="1">
    <citation type="submission" date="2023-03" db="EMBL/GenBank/DDBJ databases">
        <title>Massive genome expansion in bonnet fungi (Mycena s.s.) driven by repeated elements and novel gene families across ecological guilds.</title>
        <authorList>
            <consortium name="Lawrence Berkeley National Laboratory"/>
            <person name="Harder C.B."/>
            <person name="Miyauchi S."/>
            <person name="Viragh M."/>
            <person name="Kuo A."/>
            <person name="Thoen E."/>
            <person name="Andreopoulos B."/>
            <person name="Lu D."/>
            <person name="Skrede I."/>
            <person name="Drula E."/>
            <person name="Henrissat B."/>
            <person name="Morin E."/>
            <person name="Kohler A."/>
            <person name="Barry K."/>
            <person name="LaButti K."/>
            <person name="Morin E."/>
            <person name="Salamov A."/>
            <person name="Lipzen A."/>
            <person name="Mereny Z."/>
            <person name="Hegedus B."/>
            <person name="Baldrian P."/>
            <person name="Stursova M."/>
            <person name="Weitz H."/>
            <person name="Taylor A."/>
            <person name="Grigoriev I.V."/>
            <person name="Nagy L.G."/>
            <person name="Martin F."/>
            <person name="Kauserud H."/>
        </authorList>
    </citation>
    <scope>NUCLEOTIDE SEQUENCE</scope>
    <source>
        <strain evidence="1">CBHHK182m</strain>
    </source>
</reference>
<comment type="caution">
    <text evidence="1">The sequence shown here is derived from an EMBL/GenBank/DDBJ whole genome shotgun (WGS) entry which is preliminary data.</text>
</comment>
<evidence type="ECO:0000313" key="1">
    <source>
        <dbReference type="EMBL" id="KAJ7688212.1"/>
    </source>
</evidence>
<name>A0AAD7GHH1_9AGAR</name>